<dbReference type="Proteomes" id="UP000572817">
    <property type="component" value="Unassembled WGS sequence"/>
</dbReference>
<dbReference type="SUPFAM" id="SSF52540">
    <property type="entry name" value="P-loop containing nucleoside triphosphate hydrolases"/>
    <property type="match status" value="1"/>
</dbReference>
<dbReference type="PROSITE" id="PS50837">
    <property type="entry name" value="NACHT"/>
    <property type="match status" value="1"/>
</dbReference>
<dbReference type="EMBL" id="WWBZ02000013">
    <property type="protein sequence ID" value="KAF4310727.1"/>
    <property type="molecule type" value="Genomic_DNA"/>
</dbReference>
<dbReference type="Gene3D" id="3.40.50.300">
    <property type="entry name" value="P-loop containing nucleotide triphosphate hydrolases"/>
    <property type="match status" value="1"/>
</dbReference>
<dbReference type="Pfam" id="PF25053">
    <property type="entry name" value="DUF7791"/>
    <property type="match status" value="1"/>
</dbReference>
<name>A0A8H4J0K3_9PEZI</name>
<dbReference type="InterPro" id="IPR007111">
    <property type="entry name" value="NACHT_NTPase"/>
</dbReference>
<dbReference type="PANTHER" id="PTHR10039">
    <property type="entry name" value="AMELOGENIN"/>
    <property type="match status" value="1"/>
</dbReference>
<proteinExistence type="predicted"/>
<dbReference type="Pfam" id="PF24883">
    <property type="entry name" value="NPHP3_N"/>
    <property type="match status" value="1"/>
</dbReference>
<dbReference type="PANTHER" id="PTHR10039:SF5">
    <property type="entry name" value="NACHT DOMAIN-CONTAINING PROTEIN"/>
    <property type="match status" value="1"/>
</dbReference>
<dbReference type="InterPro" id="IPR056693">
    <property type="entry name" value="DUF7791"/>
</dbReference>
<dbReference type="AlphaFoldDB" id="A0A8H4J0K3"/>
<dbReference type="InterPro" id="IPR056884">
    <property type="entry name" value="NPHP3-like_N"/>
</dbReference>
<evidence type="ECO:0000256" key="1">
    <source>
        <dbReference type="ARBA" id="ARBA00022737"/>
    </source>
</evidence>
<evidence type="ECO:0000313" key="4">
    <source>
        <dbReference type="Proteomes" id="UP000572817"/>
    </source>
</evidence>
<protein>
    <recommendedName>
        <fullName evidence="2">NACHT domain-containing protein</fullName>
    </recommendedName>
</protein>
<dbReference type="OrthoDB" id="443402at2759"/>
<evidence type="ECO:0000313" key="3">
    <source>
        <dbReference type="EMBL" id="KAF4310727.1"/>
    </source>
</evidence>
<comment type="caution">
    <text evidence="3">The sequence shown here is derived from an EMBL/GenBank/DDBJ whole genome shotgun (WGS) entry which is preliminary data.</text>
</comment>
<reference evidence="3" key="1">
    <citation type="submission" date="2020-04" db="EMBL/GenBank/DDBJ databases">
        <title>Genome Assembly and Annotation of Botryosphaeria dothidea sdau 11-99, a Latent Pathogen of Apple Fruit Ring Rot in China.</title>
        <authorList>
            <person name="Yu C."/>
            <person name="Diao Y."/>
            <person name="Lu Q."/>
            <person name="Zhao J."/>
            <person name="Cui S."/>
            <person name="Peng C."/>
            <person name="He B."/>
            <person name="Liu H."/>
        </authorList>
    </citation>
    <scope>NUCLEOTIDE SEQUENCE [LARGE SCALE GENOMIC DNA]</scope>
    <source>
        <strain evidence="3">Sdau11-99</strain>
    </source>
</reference>
<dbReference type="InterPro" id="IPR027417">
    <property type="entry name" value="P-loop_NTPase"/>
</dbReference>
<keyword evidence="1" id="KW-0677">Repeat</keyword>
<evidence type="ECO:0000259" key="2">
    <source>
        <dbReference type="PROSITE" id="PS50837"/>
    </source>
</evidence>
<keyword evidence="4" id="KW-1185">Reference proteome</keyword>
<gene>
    <name evidence="3" type="ORF">GTA08_BOTSDO13653</name>
</gene>
<organism evidence="3 4">
    <name type="scientific">Botryosphaeria dothidea</name>
    <dbReference type="NCBI Taxonomy" id="55169"/>
    <lineage>
        <taxon>Eukaryota</taxon>
        <taxon>Fungi</taxon>
        <taxon>Dikarya</taxon>
        <taxon>Ascomycota</taxon>
        <taxon>Pezizomycotina</taxon>
        <taxon>Dothideomycetes</taxon>
        <taxon>Dothideomycetes incertae sedis</taxon>
        <taxon>Botryosphaeriales</taxon>
        <taxon>Botryosphaeriaceae</taxon>
        <taxon>Botryosphaeria</taxon>
    </lineage>
</organism>
<sequence>MDPFAVLGVAAATVQFIDFSAALLSTSSTIRRSKSGELQRDSEDARTIAEELAECSREMDDACSGSGPGQTASETDKQIRLVCGECGAAAQELLHAVRKLKGRRLCRKEKFEVFAEALETVWSRDAAERLRKSLGEWRSRLVLLTVPALRELHTQRGCQVPLPQSIMVQNSKNGQRFSKCLEQNAEYFSQIQEKIRASPRPVGEVFTLASSDEFETGILSALWSAEMQHQGDQIREPCQGTFQWIFREPQPDEVRWASVVDWLRKDSDQHIYWITGKAGAGKSTLLKFICNHEYTDKLGREWAASDRLIHAQCYVDNRDVSLQASRKRLLRTLLHKCLSQDERLVARTFPVQWEMFTLLGIPPDSPMTELDLQQALERMIKCNLDTRFLFFVDGIDELEESNSLVALFKKPPLYPNIKLCLSSRPRTNSRDGSGLGPSLCLEELNGSDIIQFTEASFEKSTDVIHLRAVSPIQTQELVHAIGDKAAGVFLWARIVVSMLLQGLEDGERLSDLRRRLESAPGDLEPLFEKMLDSIGPERIEHASQIFEIIQAAKTPIDLLSLSLADEEDETLPYDYPIEPLTQAQEDARADQMRRRLHTHCKGLLDVSPNTTVHHLHHTVRDFLHRPEIWTRLTSPQPPRSPPFNPHLSLAHASLLRLKSARLTPSQHRTHSLLPHPPPPGTLAALVLTAVHRLSALDRLTRAFHADLWDALARATQALVERGGRCSAAACWCRGAADHPDGPLLPLAVRCRAVPYVAERLERTWARVSAGRVEGGAAGVLSFAVAPAARPGEGAGDDDEDEDEERAGLVRMLLEWGADPNFRAGADRSPWEEVVEGGGVEEYGVEVWEEMSRYGADRKVVGLARGLAETSGVGEKRKRRWIRRVWRREDGRVRWKRKG</sequence>
<feature type="domain" description="NACHT" evidence="2">
    <location>
        <begin position="270"/>
        <end position="425"/>
    </location>
</feature>
<accession>A0A8H4J0K3</accession>